<evidence type="ECO:0000256" key="1">
    <source>
        <dbReference type="ARBA" id="ARBA00006494"/>
    </source>
</evidence>
<dbReference type="GO" id="GO:0004602">
    <property type="term" value="F:glutathione peroxidase activity"/>
    <property type="evidence" value="ECO:0007669"/>
    <property type="project" value="TreeGrafter"/>
</dbReference>
<comment type="caution">
    <text evidence="7">The sequence shown here is derived from an EMBL/GenBank/DDBJ whole genome shotgun (WGS) entry which is preliminary data.</text>
</comment>
<evidence type="ECO:0000256" key="2">
    <source>
        <dbReference type="ARBA" id="ARBA00022679"/>
    </source>
</evidence>
<dbReference type="OrthoDB" id="4664297at2759"/>
<dbReference type="GO" id="GO:0006749">
    <property type="term" value="P:glutathione metabolic process"/>
    <property type="evidence" value="ECO:0007669"/>
    <property type="project" value="TreeGrafter"/>
</dbReference>
<sequence length="228" mass="26300">MAKSKIRVDLFYDVISPYSWVAFELLCRNRSVWNSMQLNLRPFLLGAIMKESGNKPPMFVENKSRYMMNEFALLNKYYQIPLKIPSNFTELAIKKGSLRAMRFVTATDLVTNSTQTEHVSRELWKRIFTNEPGLDISEESSFREVADKLAFESSLFERILKAMDEDETKQRLKQNTEEALREGAFGAPTILVHKADTTHMLFGSDKIELLAFLLGEKYMGPLTEHSKL</sequence>
<keyword evidence="2 4" id="KW-0808">Transferase</keyword>
<dbReference type="SUPFAM" id="SSF52833">
    <property type="entry name" value="Thioredoxin-like"/>
    <property type="match status" value="1"/>
</dbReference>
<evidence type="ECO:0000259" key="6">
    <source>
        <dbReference type="Pfam" id="PF01323"/>
    </source>
</evidence>
<evidence type="ECO:0000256" key="4">
    <source>
        <dbReference type="PIRNR" id="PIRNR006386"/>
    </source>
</evidence>
<comment type="similarity">
    <text evidence="1 4">Belongs to the GST superfamily. Kappa family.</text>
</comment>
<dbReference type="STRING" id="1965070.A0A3S3RJ66"/>
<dbReference type="PANTHER" id="PTHR42943">
    <property type="entry name" value="GLUTATHIONE S-TRANSFERASE KAPPA"/>
    <property type="match status" value="1"/>
</dbReference>
<feature type="active site" description="Nucleophile" evidence="5">
    <location>
        <position position="16"/>
    </location>
</feature>
<dbReference type="GO" id="GO:0005739">
    <property type="term" value="C:mitochondrion"/>
    <property type="evidence" value="ECO:0007669"/>
    <property type="project" value="TreeGrafter"/>
</dbReference>
<evidence type="ECO:0000313" key="8">
    <source>
        <dbReference type="Proteomes" id="UP000285301"/>
    </source>
</evidence>
<dbReference type="PIRSF" id="PIRSF006386">
    <property type="entry name" value="HCCAis_GSTk"/>
    <property type="match status" value="1"/>
</dbReference>
<proteinExistence type="inferred from homology"/>
<dbReference type="Pfam" id="PF01323">
    <property type="entry name" value="DSBA"/>
    <property type="match status" value="1"/>
</dbReference>
<evidence type="ECO:0000256" key="3">
    <source>
        <dbReference type="ARBA" id="ARBA00047960"/>
    </source>
</evidence>
<evidence type="ECO:0000313" key="7">
    <source>
        <dbReference type="EMBL" id="RWS01726.1"/>
    </source>
</evidence>
<gene>
    <name evidence="7" type="ORF">B4U79_13409</name>
</gene>
<dbReference type="GO" id="GO:0005777">
    <property type="term" value="C:peroxisome"/>
    <property type="evidence" value="ECO:0007669"/>
    <property type="project" value="TreeGrafter"/>
</dbReference>
<dbReference type="FunFam" id="3.40.30.10:FF:000096">
    <property type="entry name" value="Glutathione S-transferase kappa"/>
    <property type="match status" value="1"/>
</dbReference>
<dbReference type="PANTHER" id="PTHR42943:SF2">
    <property type="entry name" value="GLUTATHIONE S-TRANSFERASE KAPPA 1"/>
    <property type="match status" value="1"/>
</dbReference>
<dbReference type="InterPro" id="IPR051924">
    <property type="entry name" value="GST_Kappa/NadH"/>
</dbReference>
<dbReference type="InterPro" id="IPR036249">
    <property type="entry name" value="Thioredoxin-like_sf"/>
</dbReference>
<organism evidence="7 8">
    <name type="scientific">Dinothrombium tinctorium</name>
    <dbReference type="NCBI Taxonomy" id="1965070"/>
    <lineage>
        <taxon>Eukaryota</taxon>
        <taxon>Metazoa</taxon>
        <taxon>Ecdysozoa</taxon>
        <taxon>Arthropoda</taxon>
        <taxon>Chelicerata</taxon>
        <taxon>Arachnida</taxon>
        <taxon>Acari</taxon>
        <taxon>Acariformes</taxon>
        <taxon>Trombidiformes</taxon>
        <taxon>Prostigmata</taxon>
        <taxon>Anystina</taxon>
        <taxon>Parasitengona</taxon>
        <taxon>Trombidioidea</taxon>
        <taxon>Trombidiidae</taxon>
        <taxon>Dinothrombium</taxon>
    </lineage>
</organism>
<dbReference type="GO" id="GO:0004364">
    <property type="term" value="F:glutathione transferase activity"/>
    <property type="evidence" value="ECO:0007669"/>
    <property type="project" value="UniProtKB-UniRule"/>
</dbReference>
<dbReference type="Gene3D" id="3.40.30.10">
    <property type="entry name" value="Glutaredoxin"/>
    <property type="match status" value="1"/>
</dbReference>
<reference evidence="7 8" key="1">
    <citation type="journal article" date="2018" name="Gigascience">
        <title>Genomes of trombidid mites reveal novel predicted allergens and laterally-transferred genes associated with secondary metabolism.</title>
        <authorList>
            <person name="Dong X."/>
            <person name="Chaisiri K."/>
            <person name="Xia D."/>
            <person name="Armstrong S.D."/>
            <person name="Fang Y."/>
            <person name="Donnelly M.J."/>
            <person name="Kadowaki T."/>
            <person name="McGarry J.W."/>
            <person name="Darby A.C."/>
            <person name="Makepeace B.L."/>
        </authorList>
    </citation>
    <scope>NUCLEOTIDE SEQUENCE [LARGE SCALE GENOMIC DNA]</scope>
    <source>
        <strain evidence="7">UoL-WK</strain>
    </source>
</reference>
<evidence type="ECO:0000256" key="5">
    <source>
        <dbReference type="PIRSR" id="PIRSR006386-1"/>
    </source>
</evidence>
<accession>A0A3S3RJ66</accession>
<dbReference type="EMBL" id="NCKU01008720">
    <property type="protein sequence ID" value="RWS01726.1"/>
    <property type="molecule type" value="Genomic_DNA"/>
</dbReference>
<protein>
    <recommendedName>
        <fullName evidence="4">Glutathione S-transferase kappa</fullName>
        <ecNumber evidence="4">2.5.1.18</ecNumber>
    </recommendedName>
</protein>
<comment type="catalytic activity">
    <reaction evidence="3 4">
        <text>RX + glutathione = an S-substituted glutathione + a halide anion + H(+)</text>
        <dbReference type="Rhea" id="RHEA:16437"/>
        <dbReference type="ChEBI" id="CHEBI:15378"/>
        <dbReference type="ChEBI" id="CHEBI:16042"/>
        <dbReference type="ChEBI" id="CHEBI:17792"/>
        <dbReference type="ChEBI" id="CHEBI:57925"/>
        <dbReference type="ChEBI" id="CHEBI:90779"/>
        <dbReference type="EC" id="2.5.1.18"/>
    </reaction>
</comment>
<dbReference type="InterPro" id="IPR014440">
    <property type="entry name" value="HCCAis_GSTk"/>
</dbReference>
<name>A0A3S3RJ66_9ACAR</name>
<dbReference type="Proteomes" id="UP000285301">
    <property type="component" value="Unassembled WGS sequence"/>
</dbReference>
<dbReference type="AlphaFoldDB" id="A0A3S3RJ66"/>
<dbReference type="InterPro" id="IPR001853">
    <property type="entry name" value="DSBA-like_thioredoxin_dom"/>
</dbReference>
<dbReference type="EC" id="2.5.1.18" evidence="4"/>
<feature type="domain" description="DSBA-like thioredoxin" evidence="6">
    <location>
        <begin position="8"/>
        <end position="211"/>
    </location>
</feature>
<keyword evidence="8" id="KW-1185">Reference proteome</keyword>